<dbReference type="RefSeq" id="WP_341835235.1">
    <property type="nucleotide sequence ID" value="NZ_CP149822.1"/>
</dbReference>
<dbReference type="InterPro" id="IPR033985">
    <property type="entry name" value="SusD-like_N"/>
</dbReference>
<evidence type="ECO:0000256" key="1">
    <source>
        <dbReference type="ARBA" id="ARBA00004442"/>
    </source>
</evidence>
<evidence type="ECO:0000313" key="8">
    <source>
        <dbReference type="EMBL" id="WZN40312.1"/>
    </source>
</evidence>
<dbReference type="InterPro" id="IPR011990">
    <property type="entry name" value="TPR-like_helical_dom_sf"/>
</dbReference>
<evidence type="ECO:0000256" key="2">
    <source>
        <dbReference type="ARBA" id="ARBA00006275"/>
    </source>
</evidence>
<evidence type="ECO:0000256" key="3">
    <source>
        <dbReference type="ARBA" id="ARBA00022729"/>
    </source>
</evidence>
<dbReference type="Gene3D" id="1.25.40.390">
    <property type="match status" value="1"/>
</dbReference>
<name>A0ABZ2YLZ5_9BACT</name>
<evidence type="ECO:0000259" key="7">
    <source>
        <dbReference type="Pfam" id="PF14322"/>
    </source>
</evidence>
<dbReference type="SUPFAM" id="SSF48452">
    <property type="entry name" value="TPR-like"/>
    <property type="match status" value="1"/>
</dbReference>
<sequence length="491" mass="54702">MKRIFFSLQALVILLGAAGCHDSLLNMRPESILTNDQFYRTSSDMNRAVVGVYSALQARRMTDYITMEIPSDNIYYFGITPVQGASDIDGFSVTPDNQLLDAFWLNNYKGIFRANEVLKYIDRPIDYTGTAKDQYIGEAKFLRAQFYFDLVRAFGGVPLVTTALTMDEARGVGRSSADEVYNLIIADLKDAIEKLPMPGSMQKGRTSKGAATALLGKVYIYKKDYPNAKTVLDKAVADFGYDLTTDFSTLWNTTTEDNSEIVFAMKYVESLNSQTYSSAFIPNGGVFGLVDRGTEKIRPSWSLNKLYIAGDKRKANTINDTLITPTTPGTKTFYPYGVKFAAKHLLDNSGQDIPVMRFADVLLLHAEALYNSNDKAGALIALNRVRQRAFGDASHNYTAADIAAPADFLDKLLLERQLELAFEGDRWFDLVRTGKFLTVMTKEERLYVPANNAAQTVTLTPKDYMAVFPIPQPQIDQYAAGVLTQNEGYNK</sequence>
<dbReference type="InterPro" id="IPR012944">
    <property type="entry name" value="SusD_RagB_dom"/>
</dbReference>
<dbReference type="Pfam" id="PF07980">
    <property type="entry name" value="SusD_RagB"/>
    <property type="match status" value="1"/>
</dbReference>
<reference evidence="9" key="1">
    <citation type="submission" date="2024-03" db="EMBL/GenBank/DDBJ databases">
        <title>Chitinophaga horti sp. nov., isolated from garden soil.</title>
        <authorList>
            <person name="Lee D.S."/>
            <person name="Han D.M."/>
            <person name="Baek J.H."/>
            <person name="Choi D.G."/>
            <person name="Jeon J.H."/>
            <person name="Jeon C.O."/>
        </authorList>
    </citation>
    <scope>NUCLEOTIDE SEQUENCE [LARGE SCALE GENOMIC DNA]</scope>
    <source>
        <strain evidence="9">GPA1</strain>
    </source>
</reference>
<accession>A0ABZ2YLZ5</accession>
<feature type="domain" description="SusD-like N-terminal" evidence="7">
    <location>
        <begin position="91"/>
        <end position="219"/>
    </location>
</feature>
<comment type="similarity">
    <text evidence="2">Belongs to the SusD family.</text>
</comment>
<keyword evidence="3" id="KW-0732">Signal</keyword>
<evidence type="ECO:0000259" key="6">
    <source>
        <dbReference type="Pfam" id="PF07980"/>
    </source>
</evidence>
<feature type="domain" description="RagB/SusD" evidence="6">
    <location>
        <begin position="346"/>
        <end position="489"/>
    </location>
</feature>
<gene>
    <name evidence="8" type="ORF">WJU16_20305</name>
</gene>
<dbReference type="Proteomes" id="UP001485459">
    <property type="component" value="Chromosome"/>
</dbReference>
<dbReference type="CDD" id="cd08977">
    <property type="entry name" value="SusD"/>
    <property type="match status" value="1"/>
</dbReference>
<dbReference type="Pfam" id="PF14322">
    <property type="entry name" value="SusD-like_3"/>
    <property type="match status" value="1"/>
</dbReference>
<keyword evidence="5" id="KW-0998">Cell outer membrane</keyword>
<evidence type="ECO:0000256" key="5">
    <source>
        <dbReference type="ARBA" id="ARBA00023237"/>
    </source>
</evidence>
<proteinExistence type="inferred from homology"/>
<dbReference type="EMBL" id="CP149822">
    <property type="protein sequence ID" value="WZN40312.1"/>
    <property type="molecule type" value="Genomic_DNA"/>
</dbReference>
<evidence type="ECO:0000313" key="9">
    <source>
        <dbReference type="Proteomes" id="UP001485459"/>
    </source>
</evidence>
<dbReference type="PROSITE" id="PS51257">
    <property type="entry name" value="PROKAR_LIPOPROTEIN"/>
    <property type="match status" value="1"/>
</dbReference>
<evidence type="ECO:0000256" key="4">
    <source>
        <dbReference type="ARBA" id="ARBA00023136"/>
    </source>
</evidence>
<keyword evidence="9" id="KW-1185">Reference proteome</keyword>
<keyword evidence="4" id="KW-0472">Membrane</keyword>
<protein>
    <submittedName>
        <fullName evidence="8">RagB/SusD family nutrient uptake outer membrane protein</fullName>
    </submittedName>
</protein>
<organism evidence="8 9">
    <name type="scientific">Chitinophaga pollutisoli</name>
    <dbReference type="NCBI Taxonomy" id="3133966"/>
    <lineage>
        <taxon>Bacteria</taxon>
        <taxon>Pseudomonadati</taxon>
        <taxon>Bacteroidota</taxon>
        <taxon>Chitinophagia</taxon>
        <taxon>Chitinophagales</taxon>
        <taxon>Chitinophagaceae</taxon>
        <taxon>Chitinophaga</taxon>
    </lineage>
</organism>
<comment type="subcellular location">
    <subcellularLocation>
        <location evidence="1">Cell outer membrane</location>
    </subcellularLocation>
</comment>